<reference evidence="1 2" key="1">
    <citation type="submission" date="2014-04" db="EMBL/GenBank/DDBJ databases">
        <authorList>
            <consortium name="DOE Joint Genome Institute"/>
            <person name="Kuo A."/>
            <person name="Ruytinx J."/>
            <person name="Rineau F."/>
            <person name="Colpaert J."/>
            <person name="Kohler A."/>
            <person name="Nagy L.G."/>
            <person name="Floudas D."/>
            <person name="Copeland A."/>
            <person name="Barry K.W."/>
            <person name="Cichocki N."/>
            <person name="Veneault-Fourrey C."/>
            <person name="LaButti K."/>
            <person name="Lindquist E.A."/>
            <person name="Lipzen A."/>
            <person name="Lundell T."/>
            <person name="Morin E."/>
            <person name="Murat C."/>
            <person name="Sun H."/>
            <person name="Tunlid A."/>
            <person name="Henrissat B."/>
            <person name="Grigoriev I.V."/>
            <person name="Hibbett D.S."/>
            <person name="Martin F."/>
            <person name="Nordberg H.P."/>
            <person name="Cantor M.N."/>
            <person name="Hua S.X."/>
        </authorList>
    </citation>
    <scope>NUCLEOTIDE SEQUENCE [LARGE SCALE GENOMIC DNA]</scope>
    <source>
        <strain evidence="1 2">UH-Slu-Lm8-n1</strain>
    </source>
</reference>
<organism evidence="1 2">
    <name type="scientific">Suillus luteus UH-Slu-Lm8-n1</name>
    <dbReference type="NCBI Taxonomy" id="930992"/>
    <lineage>
        <taxon>Eukaryota</taxon>
        <taxon>Fungi</taxon>
        <taxon>Dikarya</taxon>
        <taxon>Basidiomycota</taxon>
        <taxon>Agaricomycotina</taxon>
        <taxon>Agaricomycetes</taxon>
        <taxon>Agaricomycetidae</taxon>
        <taxon>Boletales</taxon>
        <taxon>Suillineae</taxon>
        <taxon>Suillaceae</taxon>
        <taxon>Suillus</taxon>
    </lineage>
</organism>
<dbReference type="InParanoid" id="A0A0D0AJB0"/>
<sequence>MDASEGAGTLKTYTEDLHDIGTKLTGIGLVTSSNHDRKARLDMARAQHLVAGSPSWFSMQDCN</sequence>
<reference evidence="2" key="2">
    <citation type="submission" date="2015-01" db="EMBL/GenBank/DDBJ databases">
        <title>Evolutionary Origins and Diversification of the Mycorrhizal Mutualists.</title>
        <authorList>
            <consortium name="DOE Joint Genome Institute"/>
            <consortium name="Mycorrhizal Genomics Consortium"/>
            <person name="Kohler A."/>
            <person name="Kuo A."/>
            <person name="Nagy L.G."/>
            <person name="Floudas D."/>
            <person name="Copeland A."/>
            <person name="Barry K.W."/>
            <person name="Cichocki N."/>
            <person name="Veneault-Fourrey C."/>
            <person name="LaButti K."/>
            <person name="Lindquist E.A."/>
            <person name="Lipzen A."/>
            <person name="Lundell T."/>
            <person name="Morin E."/>
            <person name="Murat C."/>
            <person name="Riley R."/>
            <person name="Ohm R."/>
            <person name="Sun H."/>
            <person name="Tunlid A."/>
            <person name="Henrissat B."/>
            <person name="Grigoriev I.V."/>
            <person name="Hibbett D.S."/>
            <person name="Martin F."/>
        </authorList>
    </citation>
    <scope>NUCLEOTIDE SEQUENCE [LARGE SCALE GENOMIC DNA]</scope>
    <source>
        <strain evidence="2">UH-Slu-Lm8-n1</strain>
    </source>
</reference>
<dbReference type="AlphaFoldDB" id="A0A0D0AJB0"/>
<gene>
    <name evidence="1" type="ORF">CY34DRAFT_809585</name>
</gene>
<accession>A0A0D0AJB0</accession>
<keyword evidence="2" id="KW-1185">Reference proteome</keyword>
<name>A0A0D0AJB0_9AGAM</name>
<dbReference type="Proteomes" id="UP000054485">
    <property type="component" value="Unassembled WGS sequence"/>
</dbReference>
<proteinExistence type="predicted"/>
<evidence type="ECO:0000313" key="2">
    <source>
        <dbReference type="Proteomes" id="UP000054485"/>
    </source>
</evidence>
<protein>
    <submittedName>
        <fullName evidence="1">Uncharacterized protein</fullName>
    </submittedName>
</protein>
<evidence type="ECO:0000313" key="1">
    <source>
        <dbReference type="EMBL" id="KIK38239.1"/>
    </source>
</evidence>
<dbReference type="HOGENOM" id="CLU_2887333_0_0_1"/>
<dbReference type="EMBL" id="KN835404">
    <property type="protein sequence ID" value="KIK38239.1"/>
    <property type="molecule type" value="Genomic_DNA"/>
</dbReference>